<dbReference type="KEGG" id="spu:105442287"/>
<dbReference type="RefSeq" id="XP_030846049.1">
    <property type="nucleotide sequence ID" value="XM_030990189.1"/>
</dbReference>
<dbReference type="KEGG" id="spu:105440265"/>
<organism evidence="2 3">
    <name type="scientific">Strongylocentrotus purpuratus</name>
    <name type="common">Purple sea urchin</name>
    <dbReference type="NCBI Taxonomy" id="7668"/>
    <lineage>
        <taxon>Eukaryota</taxon>
        <taxon>Metazoa</taxon>
        <taxon>Echinodermata</taxon>
        <taxon>Eleutherozoa</taxon>
        <taxon>Echinozoa</taxon>
        <taxon>Echinoidea</taxon>
        <taxon>Euechinoidea</taxon>
        <taxon>Echinacea</taxon>
        <taxon>Camarodonta</taxon>
        <taxon>Echinidea</taxon>
        <taxon>Strongylocentrotidae</taxon>
        <taxon>Strongylocentrotus</taxon>
    </lineage>
</organism>
<dbReference type="KEGG" id="spu:115921211"/>
<accession>A0A7M7NCC1</accession>
<dbReference type="RefSeq" id="XP_030851884.1">
    <property type="nucleotide sequence ID" value="XM_030996024.1"/>
</dbReference>
<dbReference type="InterPro" id="IPR046341">
    <property type="entry name" value="SET_dom_sf"/>
</dbReference>
<evidence type="ECO:0000313" key="2">
    <source>
        <dbReference type="EnsemblMetazoa" id="XP_030834304"/>
    </source>
</evidence>
<evidence type="ECO:0000256" key="1">
    <source>
        <dbReference type="SAM" id="MobiDB-lite"/>
    </source>
</evidence>
<dbReference type="GeneID" id="105442287"/>
<dbReference type="Gene3D" id="2.170.270.10">
    <property type="entry name" value="SET domain"/>
    <property type="match status" value="1"/>
</dbReference>
<name>A0A7M7NCC1_STRPU</name>
<dbReference type="GeneID" id="115921211"/>
<dbReference type="GeneID" id="100892850"/>
<keyword evidence="3" id="KW-1185">Reference proteome</keyword>
<reference evidence="2" key="2">
    <citation type="submission" date="2021-01" db="UniProtKB">
        <authorList>
            <consortium name="EnsemblMetazoa"/>
        </authorList>
    </citation>
    <scope>IDENTIFICATION</scope>
</reference>
<protein>
    <submittedName>
        <fullName evidence="2">Uncharacterized protein</fullName>
    </submittedName>
</protein>
<dbReference type="RefSeq" id="XP_011672523.1">
    <property type="nucleotide sequence ID" value="XM_011674221.2"/>
</dbReference>
<reference evidence="3" key="1">
    <citation type="submission" date="2015-02" db="EMBL/GenBank/DDBJ databases">
        <title>Genome sequencing for Strongylocentrotus purpuratus.</title>
        <authorList>
            <person name="Murali S."/>
            <person name="Liu Y."/>
            <person name="Vee V."/>
            <person name="English A."/>
            <person name="Wang M."/>
            <person name="Skinner E."/>
            <person name="Han Y."/>
            <person name="Muzny D.M."/>
            <person name="Worley K.C."/>
            <person name="Gibbs R.A."/>
        </authorList>
    </citation>
    <scope>NUCLEOTIDE SEQUENCE</scope>
</reference>
<dbReference type="AlphaFoldDB" id="A0A7M7NCC1"/>
<dbReference type="GeneID" id="105440265"/>
<sequence length="210" mass="24149">MYSSRGGQMLALGLKKASKQSNSLAADGQTNNVHVHVDDAELPGLQMLPELKKNIYMSTQSKAHTAVEQTNSDDEESLVSDSEVESFARMLDERARQLEASKIAERPEKMTEAQIGRQTRMSRRLREPADTNRPEDYTEKDRKGFCVKILPGKGRAVFTTKNFHSGEFLLHYHGELIDKAEAEERERFEETGFRYFFKYRGKNLWRRKEG</sequence>
<dbReference type="EnsemblMetazoa" id="XM_011674221">
    <property type="protein sequence ID" value="XP_011672523"/>
    <property type="gene ID" value="LOC105442287"/>
</dbReference>
<dbReference type="KEGG" id="spu:100892850"/>
<dbReference type="EnsemblMetazoa" id="XM_030978444">
    <property type="protein sequence ID" value="XP_030834304"/>
    <property type="gene ID" value="LOC115921211"/>
</dbReference>
<dbReference type="InParanoid" id="A0A7M7NCC1"/>
<dbReference type="SUPFAM" id="SSF82199">
    <property type="entry name" value="SET domain"/>
    <property type="match status" value="1"/>
</dbReference>
<proteinExistence type="predicted"/>
<feature type="compositionally biased region" description="Basic and acidic residues" evidence="1">
    <location>
        <begin position="124"/>
        <end position="138"/>
    </location>
</feature>
<dbReference type="PANTHER" id="PTHR46167">
    <property type="entry name" value="N-LYSINE METHYLTRANSFERASE KMT5A"/>
    <property type="match status" value="1"/>
</dbReference>
<evidence type="ECO:0000313" key="3">
    <source>
        <dbReference type="Proteomes" id="UP000007110"/>
    </source>
</evidence>
<dbReference type="EnsemblMetazoa" id="XM_030990189">
    <property type="protein sequence ID" value="XP_030846049"/>
    <property type="gene ID" value="LOC100892850"/>
</dbReference>
<dbReference type="PANTHER" id="PTHR46167:SF1">
    <property type="entry name" value="N-LYSINE METHYLTRANSFERASE KMT5A"/>
    <property type="match status" value="1"/>
</dbReference>
<dbReference type="InterPro" id="IPR051760">
    <property type="entry name" value="KMT5A"/>
</dbReference>
<feature type="region of interest" description="Disordered" evidence="1">
    <location>
        <begin position="108"/>
        <end position="138"/>
    </location>
</feature>
<dbReference type="Proteomes" id="UP000007110">
    <property type="component" value="Unassembled WGS sequence"/>
</dbReference>
<dbReference type="RefSeq" id="XP_030834304.1">
    <property type="nucleotide sequence ID" value="XM_030978444.1"/>
</dbReference>
<dbReference type="EnsemblMetazoa" id="XM_030996024">
    <property type="protein sequence ID" value="XP_030851884"/>
    <property type="gene ID" value="LOC105440265"/>
</dbReference>